<evidence type="ECO:0000256" key="2">
    <source>
        <dbReference type="ARBA" id="ARBA00022692"/>
    </source>
</evidence>
<gene>
    <name evidence="7" type="ORF">F1735_07915</name>
</gene>
<dbReference type="SUPFAM" id="SSF74653">
    <property type="entry name" value="TolA/TonB C-terminal domain"/>
    <property type="match status" value="1"/>
</dbReference>
<sequence length="116" mass="12816">MRHFLFPACLLLLAQPAQVHAASPARTPAFLVPGSCPAPQWPTTRIRVDELDPVRIAFVIGADGRVLTARVEQSAGHRLWDEATIVALSRCRFRAARLGTKPVQGVIKMQHVWTLD</sequence>
<keyword evidence="8" id="KW-1185">Reference proteome</keyword>
<proteinExistence type="predicted"/>
<dbReference type="InterPro" id="IPR037682">
    <property type="entry name" value="TonB_C"/>
</dbReference>
<dbReference type="Pfam" id="PF03544">
    <property type="entry name" value="TonB_C"/>
    <property type="match status" value="1"/>
</dbReference>
<dbReference type="RefSeq" id="WP_167236427.1">
    <property type="nucleotide sequence ID" value="NZ_WHJF01000015.1"/>
</dbReference>
<dbReference type="Proteomes" id="UP000610594">
    <property type="component" value="Unassembled WGS sequence"/>
</dbReference>
<protein>
    <submittedName>
        <fullName evidence="7">TonB family protein</fullName>
    </submittedName>
</protein>
<organism evidence="7 8">
    <name type="scientific">Massilia genomosp. 1</name>
    <dbReference type="NCBI Taxonomy" id="2609280"/>
    <lineage>
        <taxon>Bacteria</taxon>
        <taxon>Pseudomonadati</taxon>
        <taxon>Pseudomonadota</taxon>
        <taxon>Betaproteobacteria</taxon>
        <taxon>Burkholderiales</taxon>
        <taxon>Oxalobacteraceae</taxon>
        <taxon>Telluria group</taxon>
        <taxon>Massilia</taxon>
    </lineage>
</organism>
<evidence type="ECO:0000256" key="1">
    <source>
        <dbReference type="ARBA" id="ARBA00004167"/>
    </source>
</evidence>
<keyword evidence="3" id="KW-1133">Transmembrane helix</keyword>
<accession>A0ABX0MNQ8</accession>
<evidence type="ECO:0000313" key="7">
    <source>
        <dbReference type="EMBL" id="NHZ62230.1"/>
    </source>
</evidence>
<keyword evidence="5" id="KW-0732">Signal</keyword>
<feature type="signal peptide" evidence="5">
    <location>
        <begin position="1"/>
        <end position="21"/>
    </location>
</feature>
<dbReference type="InterPro" id="IPR006260">
    <property type="entry name" value="TonB/TolA_C"/>
</dbReference>
<dbReference type="EMBL" id="WHJF01000015">
    <property type="protein sequence ID" value="NHZ62230.1"/>
    <property type="molecule type" value="Genomic_DNA"/>
</dbReference>
<keyword evidence="2" id="KW-0812">Transmembrane</keyword>
<keyword evidence="4" id="KW-0472">Membrane</keyword>
<evidence type="ECO:0000313" key="8">
    <source>
        <dbReference type="Proteomes" id="UP000610594"/>
    </source>
</evidence>
<feature type="chain" id="PRO_5046993447" evidence="5">
    <location>
        <begin position="22"/>
        <end position="116"/>
    </location>
</feature>
<evidence type="ECO:0000259" key="6">
    <source>
        <dbReference type="PROSITE" id="PS52015"/>
    </source>
</evidence>
<name>A0ABX0MNQ8_9BURK</name>
<comment type="caution">
    <text evidence="7">The sequence shown here is derived from an EMBL/GenBank/DDBJ whole genome shotgun (WGS) entry which is preliminary data.</text>
</comment>
<evidence type="ECO:0000256" key="5">
    <source>
        <dbReference type="SAM" id="SignalP"/>
    </source>
</evidence>
<dbReference type="Gene3D" id="3.30.1150.10">
    <property type="match status" value="1"/>
</dbReference>
<evidence type="ECO:0000256" key="3">
    <source>
        <dbReference type="ARBA" id="ARBA00022989"/>
    </source>
</evidence>
<reference evidence="7 8" key="1">
    <citation type="submission" date="2019-10" db="EMBL/GenBank/DDBJ databases">
        <title>Taxonomy of Antarctic Massilia spp.: description of Massilia rubra sp. nov., Massilia aquatica sp. nov., Massilia mucilaginosa sp. nov., Massilia frigida sp. nov. isolated from streams, lakes and regoliths.</title>
        <authorList>
            <person name="Holochova P."/>
            <person name="Sedlacek I."/>
            <person name="Kralova S."/>
            <person name="Maslanova I."/>
            <person name="Busse H.-J."/>
            <person name="Stankova E."/>
            <person name="Vrbovska V."/>
            <person name="Kovarovic V."/>
            <person name="Bartak M."/>
            <person name="Svec P."/>
            <person name="Pantucek R."/>
        </authorList>
    </citation>
    <scope>NUCLEOTIDE SEQUENCE [LARGE SCALE GENOMIC DNA]</scope>
    <source>
        <strain evidence="7 8">CCM 8694</strain>
    </source>
</reference>
<evidence type="ECO:0000256" key="4">
    <source>
        <dbReference type="ARBA" id="ARBA00023136"/>
    </source>
</evidence>
<dbReference type="PROSITE" id="PS52015">
    <property type="entry name" value="TONB_CTD"/>
    <property type="match status" value="1"/>
</dbReference>
<comment type="subcellular location">
    <subcellularLocation>
        <location evidence="1">Membrane</location>
        <topology evidence="1">Single-pass membrane protein</topology>
    </subcellularLocation>
</comment>
<dbReference type="NCBIfam" id="TIGR01352">
    <property type="entry name" value="tonB_Cterm"/>
    <property type="match status" value="1"/>
</dbReference>
<feature type="domain" description="TonB C-terminal" evidence="6">
    <location>
        <begin position="26"/>
        <end position="116"/>
    </location>
</feature>